<dbReference type="OrthoDB" id="9815199at2"/>
<keyword evidence="1" id="KW-1133">Transmembrane helix</keyword>
<dbReference type="STRING" id="1458461.BN1012_Phect430"/>
<gene>
    <name evidence="2" type="ORF">BN1012_Phect430</name>
</gene>
<keyword evidence="1" id="KW-0812">Transmembrane</keyword>
<dbReference type="RefSeq" id="WP_043949542.1">
    <property type="nucleotide sequence ID" value="NZ_HG966617.1"/>
</dbReference>
<dbReference type="KEGG" id="pect:BN1012_Phect430"/>
<reference evidence="2 3" key="1">
    <citation type="journal article" date="2014" name="Front. Genet.">
        <title>Genome and metabolic network of "Candidatus Phaeomarinobacter ectocarpi" Ec32, a new candidate genus of Alphaproteobacteria frequently associated with brown algae.</title>
        <authorList>
            <person name="Dittami S.M."/>
            <person name="Barbeyron T."/>
            <person name="Boyen C."/>
            <person name="Cambefort J."/>
            <person name="Collet G."/>
            <person name="Delage L."/>
            <person name="Gobet A."/>
            <person name="Groisillier A."/>
            <person name="Leblanc C."/>
            <person name="Michel G."/>
            <person name="Scornet D."/>
            <person name="Siegel A."/>
            <person name="Tapia J.E."/>
            <person name="Tonon T."/>
        </authorList>
    </citation>
    <scope>NUCLEOTIDE SEQUENCE [LARGE SCALE GENOMIC DNA]</scope>
    <source>
        <strain evidence="2 3">Ec32</strain>
    </source>
</reference>
<feature type="transmembrane region" description="Helical" evidence="1">
    <location>
        <begin position="39"/>
        <end position="59"/>
    </location>
</feature>
<name>X5MDP0_9HYPH</name>
<dbReference type="PANTHER" id="PTHR38602:SF1">
    <property type="entry name" value="INNER MEMBRANE PROTEIN"/>
    <property type="match status" value="1"/>
</dbReference>
<dbReference type="Proteomes" id="UP000032160">
    <property type="component" value="Chromosome I"/>
</dbReference>
<dbReference type="EMBL" id="HG966617">
    <property type="protein sequence ID" value="CDO58644.1"/>
    <property type="molecule type" value="Genomic_DNA"/>
</dbReference>
<protein>
    <submittedName>
        <fullName evidence="2">Putative inner membrane protein YjeT (Clustered with HflC)</fullName>
    </submittedName>
</protein>
<evidence type="ECO:0000313" key="2">
    <source>
        <dbReference type="EMBL" id="CDO58644.1"/>
    </source>
</evidence>
<keyword evidence="1" id="KW-0472">Membrane</keyword>
<evidence type="ECO:0000256" key="1">
    <source>
        <dbReference type="SAM" id="Phobius"/>
    </source>
</evidence>
<dbReference type="AlphaFoldDB" id="X5MDP0"/>
<dbReference type="InterPro" id="IPR019201">
    <property type="entry name" value="DUF2065"/>
</dbReference>
<dbReference type="HOGENOM" id="CLU_179416_2_1_5"/>
<accession>X5MDP0</accession>
<dbReference type="PANTHER" id="PTHR38602">
    <property type="entry name" value="INNER MEMBRANE PROTEIN-RELATED"/>
    <property type="match status" value="1"/>
</dbReference>
<organism evidence="2 3">
    <name type="scientific">Candidatus Phaeomarinibacter ectocarpi</name>
    <dbReference type="NCBI Taxonomy" id="1458461"/>
    <lineage>
        <taxon>Bacteria</taxon>
        <taxon>Pseudomonadati</taxon>
        <taxon>Pseudomonadota</taxon>
        <taxon>Alphaproteobacteria</taxon>
        <taxon>Hyphomicrobiales</taxon>
        <taxon>Parvibaculaceae</taxon>
        <taxon>Candidatus Phaeomarinibacter</taxon>
    </lineage>
</organism>
<sequence length="61" mass="6576">MTDLVVAIGLVLVIEGVAYAAFPQLFRRMLKMVEDTPDASLRMGGLLAASMGLVIVWLVRG</sequence>
<dbReference type="Pfam" id="PF09838">
    <property type="entry name" value="DUF2065"/>
    <property type="match status" value="1"/>
</dbReference>
<evidence type="ECO:0000313" key="3">
    <source>
        <dbReference type="Proteomes" id="UP000032160"/>
    </source>
</evidence>
<keyword evidence="3" id="KW-1185">Reference proteome</keyword>
<proteinExistence type="predicted"/>